<evidence type="ECO:0000313" key="4">
    <source>
        <dbReference type="EMBL" id="QEV60742.1"/>
    </source>
</evidence>
<evidence type="ECO:0000256" key="1">
    <source>
        <dbReference type="SAM" id="MobiDB-lite"/>
    </source>
</evidence>
<feature type="region of interest" description="Disordered" evidence="1">
    <location>
        <begin position="1"/>
        <end position="34"/>
    </location>
</feature>
<dbReference type="Proteomes" id="UP000326505">
    <property type="component" value="Chromosome"/>
</dbReference>
<name>A0A5P2XE34_STRST</name>
<feature type="transmembrane region" description="Helical" evidence="2">
    <location>
        <begin position="80"/>
        <end position="103"/>
    </location>
</feature>
<reference evidence="3 6" key="2">
    <citation type="submission" date="2020-08" db="EMBL/GenBank/DDBJ databases">
        <title>Genomic Encyclopedia of Type Strains, Phase III (KMG-III): the genomes of soil and plant-associated and newly described type strains.</title>
        <authorList>
            <person name="Whitman W."/>
        </authorList>
    </citation>
    <scope>NUCLEOTIDE SEQUENCE [LARGE SCALE GENOMIC DNA]</scope>
    <source>
        <strain evidence="3 6">CECT 3146</strain>
    </source>
</reference>
<accession>A0A5P2XE34</accession>
<keyword evidence="2" id="KW-1133">Transmembrane helix</keyword>
<gene>
    <name evidence="4" type="ORF">CP982_20110</name>
    <name evidence="3" type="ORF">FHS40_005712</name>
</gene>
<dbReference type="AlphaFoldDB" id="A0A5P2XE34"/>
<dbReference type="EMBL" id="CP023690">
    <property type="protein sequence ID" value="QEV60742.1"/>
    <property type="molecule type" value="Genomic_DNA"/>
</dbReference>
<dbReference type="RefSeq" id="WP_150511820.1">
    <property type="nucleotide sequence ID" value="NZ_BMSQ01000022.1"/>
</dbReference>
<dbReference type="KEGG" id="sspb:CP982_20110"/>
<dbReference type="OrthoDB" id="4270770at2"/>
<evidence type="ECO:0000313" key="6">
    <source>
        <dbReference type="Proteomes" id="UP000549009"/>
    </source>
</evidence>
<keyword evidence="2" id="KW-0812">Transmembrane</keyword>
<sequence length="151" mass="16745">MTMKKGRAKRGGPELRPDPARVSTTRPAAPGPRDPAELSAVVGLLLNGRETCARLLRWKKAEADSRIRRRRAHTDDMMRVIRFLVVAIVFFSAVSVLIAYAGIRMGVPPEICWFGTMTGAPMLVRTFIKLFETVRPSLPDAPRDPPPNDVP</sequence>
<reference evidence="4 5" key="1">
    <citation type="submission" date="2017-09" db="EMBL/GenBank/DDBJ databases">
        <authorList>
            <person name="Lee N."/>
            <person name="Cho B.-K."/>
        </authorList>
    </citation>
    <scope>NUCLEOTIDE SEQUENCE [LARGE SCALE GENOMIC DNA]</scope>
    <source>
        <strain evidence="4 5">ATCC 27465</strain>
    </source>
</reference>
<organism evidence="4 5">
    <name type="scientific">Streptomyces spectabilis</name>
    <dbReference type="NCBI Taxonomy" id="68270"/>
    <lineage>
        <taxon>Bacteria</taxon>
        <taxon>Bacillati</taxon>
        <taxon>Actinomycetota</taxon>
        <taxon>Actinomycetes</taxon>
        <taxon>Kitasatosporales</taxon>
        <taxon>Streptomycetaceae</taxon>
        <taxon>Streptomyces</taxon>
    </lineage>
</organism>
<keyword evidence="2" id="KW-0472">Membrane</keyword>
<protein>
    <submittedName>
        <fullName evidence="4">Uncharacterized protein</fullName>
    </submittedName>
</protein>
<proteinExistence type="predicted"/>
<evidence type="ECO:0000256" key="2">
    <source>
        <dbReference type="SAM" id="Phobius"/>
    </source>
</evidence>
<keyword evidence="6" id="KW-1185">Reference proteome</keyword>
<dbReference type="Proteomes" id="UP000549009">
    <property type="component" value="Unassembled WGS sequence"/>
</dbReference>
<feature type="compositionally biased region" description="Basic residues" evidence="1">
    <location>
        <begin position="1"/>
        <end position="10"/>
    </location>
</feature>
<evidence type="ECO:0000313" key="5">
    <source>
        <dbReference type="Proteomes" id="UP000326505"/>
    </source>
</evidence>
<dbReference type="EMBL" id="JACHJD010000010">
    <property type="protein sequence ID" value="MBB5106599.1"/>
    <property type="molecule type" value="Genomic_DNA"/>
</dbReference>
<evidence type="ECO:0000313" key="3">
    <source>
        <dbReference type="EMBL" id="MBB5106599.1"/>
    </source>
</evidence>